<proteinExistence type="predicted"/>
<dbReference type="CDD" id="cd00303">
    <property type="entry name" value="retropepsin_like"/>
    <property type="match status" value="1"/>
</dbReference>
<keyword evidence="2" id="KW-1185">Reference proteome</keyword>
<organism evidence="1 2">
    <name type="scientific">Striga hermonthica</name>
    <name type="common">Purple witchweed</name>
    <name type="synonym">Buchnera hermonthica</name>
    <dbReference type="NCBI Taxonomy" id="68872"/>
    <lineage>
        <taxon>Eukaryota</taxon>
        <taxon>Viridiplantae</taxon>
        <taxon>Streptophyta</taxon>
        <taxon>Embryophyta</taxon>
        <taxon>Tracheophyta</taxon>
        <taxon>Spermatophyta</taxon>
        <taxon>Magnoliopsida</taxon>
        <taxon>eudicotyledons</taxon>
        <taxon>Gunneridae</taxon>
        <taxon>Pentapetalae</taxon>
        <taxon>asterids</taxon>
        <taxon>lamiids</taxon>
        <taxon>Lamiales</taxon>
        <taxon>Orobanchaceae</taxon>
        <taxon>Buchnereae</taxon>
        <taxon>Striga</taxon>
    </lineage>
</organism>
<gene>
    <name evidence="1" type="ORF">SHERM_00145</name>
</gene>
<name>A0A9N7MII7_STRHE</name>
<evidence type="ECO:0000313" key="1">
    <source>
        <dbReference type="EMBL" id="CAA0811119.1"/>
    </source>
</evidence>
<dbReference type="PANTHER" id="PTHR15503:SF45">
    <property type="entry name" value="RNA-DIRECTED DNA POLYMERASE HOMOLOG"/>
    <property type="match status" value="1"/>
</dbReference>
<dbReference type="PANTHER" id="PTHR15503">
    <property type="entry name" value="LDOC1 RELATED"/>
    <property type="match status" value="1"/>
</dbReference>
<comment type="caution">
    <text evidence="1">The sequence shown here is derived from an EMBL/GenBank/DDBJ whole genome shotgun (WGS) entry which is preliminary data.</text>
</comment>
<feature type="non-terminal residue" evidence="1">
    <location>
        <position position="1"/>
    </location>
</feature>
<dbReference type="EMBL" id="CACSLK010007779">
    <property type="protein sequence ID" value="CAA0811119.1"/>
    <property type="molecule type" value="Genomic_DNA"/>
</dbReference>
<dbReference type="InterPro" id="IPR021109">
    <property type="entry name" value="Peptidase_aspartic_dom_sf"/>
</dbReference>
<evidence type="ECO:0000313" key="2">
    <source>
        <dbReference type="Proteomes" id="UP001153555"/>
    </source>
</evidence>
<dbReference type="Pfam" id="PF08284">
    <property type="entry name" value="RVP_2"/>
    <property type="match status" value="1"/>
</dbReference>
<feature type="non-terminal residue" evidence="1">
    <location>
        <position position="165"/>
    </location>
</feature>
<accession>A0A9N7MII7</accession>
<dbReference type="Proteomes" id="UP001153555">
    <property type="component" value="Unassembled WGS sequence"/>
</dbReference>
<dbReference type="OrthoDB" id="1166010at2759"/>
<sequence>AGVQARVYTITHDEAANNAGTMSGMISLSNVSIFALCDTGVAHSFISSRCLEALSVLNVCKVDPLEVSLASGKIITSDSVVRNLPICIGGRVLEADVYVIEMRDFNVIQGMDWLTRYRADIRCQEREVTLFLISDQPVTFYRVKWRTVPRVISSLRARKSLSKEL</sequence>
<dbReference type="SUPFAM" id="SSF50630">
    <property type="entry name" value="Acid proteases"/>
    <property type="match status" value="1"/>
</dbReference>
<dbReference type="InterPro" id="IPR032567">
    <property type="entry name" value="RTL1-rel"/>
</dbReference>
<dbReference type="Gene3D" id="2.40.70.10">
    <property type="entry name" value="Acid Proteases"/>
    <property type="match status" value="1"/>
</dbReference>
<dbReference type="AlphaFoldDB" id="A0A9N7MII7"/>
<protein>
    <submittedName>
        <fullName evidence="1">Uncharacterized protein</fullName>
    </submittedName>
</protein>
<reference evidence="1" key="1">
    <citation type="submission" date="2019-12" db="EMBL/GenBank/DDBJ databases">
        <authorList>
            <person name="Scholes J."/>
        </authorList>
    </citation>
    <scope>NUCLEOTIDE SEQUENCE</scope>
</reference>